<dbReference type="HAMAP" id="MF_00172">
    <property type="entry name" value="Meth_synth"/>
    <property type="match status" value="1"/>
</dbReference>
<feature type="binding site" evidence="11 12">
    <location>
        <position position="602"/>
    </location>
    <ligand>
        <name>L-homocysteine</name>
        <dbReference type="ChEBI" id="CHEBI:58199"/>
    </ligand>
</feature>
<feature type="binding site" evidence="13">
    <location>
        <position position="668"/>
    </location>
    <ligand>
        <name>Zn(2+)</name>
        <dbReference type="ChEBI" id="CHEBI:29105"/>
        <label>1</label>
        <note>catalytic</note>
    </ligand>
</feature>
<feature type="binding site" evidence="11 12">
    <location>
        <position position="602"/>
    </location>
    <ligand>
        <name>L-methionine</name>
        <dbReference type="ChEBI" id="CHEBI:57844"/>
    </ligand>
</feature>
<evidence type="ECO:0000256" key="11">
    <source>
        <dbReference type="HAMAP-Rule" id="MF_00172"/>
    </source>
</evidence>
<dbReference type="Gene3D" id="3.20.20.210">
    <property type="match status" value="2"/>
</dbReference>
<dbReference type="InterPro" id="IPR006276">
    <property type="entry name" value="Cobalamin-indep_Met_synthase"/>
</dbReference>
<dbReference type="PIRSF" id="PIRSF000382">
    <property type="entry name" value="MeTrfase_B12_ind"/>
    <property type="match status" value="1"/>
</dbReference>
<comment type="pathway">
    <text evidence="2 11">Amino-acid biosynthesis; L-methionine biosynthesis via de novo pathway; L-methionine from L-homocysteine (MetE route): step 1/1.</text>
</comment>
<dbReference type="UniPathway" id="UPA00051">
    <property type="reaction ID" value="UER00082"/>
</dbReference>
<evidence type="ECO:0000259" key="17">
    <source>
        <dbReference type="Pfam" id="PF01717"/>
    </source>
</evidence>
<dbReference type="AlphaFoldDB" id="A0A1G8L226"/>
<comment type="function">
    <text evidence="1 11">Catalyzes the transfer of a methyl group from 5-methyltetrahydrofolate to homocysteine resulting in methionine formation.</text>
</comment>
<keyword evidence="20" id="KW-1185">Reference proteome</keyword>
<feature type="binding site" evidence="11">
    <location>
        <begin position="20"/>
        <end position="23"/>
    </location>
    <ligand>
        <name>5-methyltetrahydropteroyltri-L-glutamate</name>
        <dbReference type="ChEBI" id="CHEBI:58207"/>
    </ligand>
</feature>
<keyword evidence="8 11" id="KW-0677">Repeat</keyword>
<feature type="domain" description="Cobalamin-independent methionine synthase MetE C-terminal/archaeal" evidence="17">
    <location>
        <begin position="429"/>
        <end position="751"/>
    </location>
</feature>
<feature type="binding site" evidence="12">
    <location>
        <position position="121"/>
    </location>
    <ligand>
        <name>5-methyltetrahydropteroyltri-L-glutamate</name>
        <dbReference type="ChEBI" id="CHEBI:58207"/>
    </ligand>
</feature>
<feature type="binding site" evidence="13">
    <location>
        <position position="729"/>
    </location>
    <ligand>
        <name>Zn(2+)</name>
        <dbReference type="ChEBI" id="CHEBI:29105"/>
        <label>1</label>
        <note>catalytic</note>
    </ligand>
</feature>
<feature type="binding site" evidence="11">
    <location>
        <position position="487"/>
    </location>
    <ligand>
        <name>L-homocysteine</name>
        <dbReference type="ChEBI" id="CHEBI:58199"/>
    </ligand>
</feature>
<feature type="coiled-coil region" evidence="15">
    <location>
        <begin position="733"/>
        <end position="760"/>
    </location>
</feature>
<feature type="binding site" evidence="11 12">
    <location>
        <position position="487"/>
    </location>
    <ligand>
        <name>L-methionine</name>
        <dbReference type="ChEBI" id="CHEBI:57844"/>
    </ligand>
</feature>
<feature type="binding site" evidence="13">
    <location>
        <position position="644"/>
    </location>
    <ligand>
        <name>Zn(2+)</name>
        <dbReference type="ChEBI" id="CHEBI:29105"/>
        <label>1</label>
        <note>catalytic</note>
    </ligand>
</feature>
<evidence type="ECO:0000256" key="5">
    <source>
        <dbReference type="ARBA" id="ARBA00022605"/>
    </source>
</evidence>
<keyword evidence="5 11" id="KW-0028">Amino-acid biosynthesis</keyword>
<feature type="binding site" evidence="11">
    <location>
        <position position="644"/>
    </location>
    <ligand>
        <name>Zn(2+)</name>
        <dbReference type="ChEBI" id="CHEBI:29105"/>
        <note>catalytic</note>
    </ligand>
</feature>
<feature type="binding site" evidence="11">
    <location>
        <position position="608"/>
    </location>
    <ligand>
        <name>5-methyltetrahydropteroyltri-L-glutamate</name>
        <dbReference type="ChEBI" id="CHEBI:58207"/>
    </ligand>
</feature>
<reference evidence="19 20" key="1">
    <citation type="submission" date="2016-10" db="EMBL/GenBank/DDBJ databases">
        <authorList>
            <person name="de Groot N.N."/>
        </authorList>
    </citation>
    <scope>NUCLEOTIDE SEQUENCE [LARGE SCALE GENOMIC DNA]</scope>
    <source>
        <strain evidence="20">P4B,CCM 7963,CECT 7998,DSM 25260,IBRC-M 10614,KCTC 13821</strain>
    </source>
</reference>
<evidence type="ECO:0000256" key="9">
    <source>
        <dbReference type="ARBA" id="ARBA00022833"/>
    </source>
</evidence>
<evidence type="ECO:0000259" key="18">
    <source>
        <dbReference type="Pfam" id="PF08267"/>
    </source>
</evidence>
<comment type="catalytic activity">
    <reaction evidence="11">
        <text>5-methyltetrahydropteroyltri-L-glutamate + L-homocysteine = tetrahydropteroyltri-L-glutamate + L-methionine</text>
        <dbReference type="Rhea" id="RHEA:21196"/>
        <dbReference type="ChEBI" id="CHEBI:57844"/>
        <dbReference type="ChEBI" id="CHEBI:58140"/>
        <dbReference type="ChEBI" id="CHEBI:58199"/>
        <dbReference type="ChEBI" id="CHEBI:58207"/>
        <dbReference type="EC" id="2.1.1.14"/>
    </reaction>
</comment>
<keyword evidence="15" id="KW-0175">Coiled coil</keyword>
<comment type="cofactor">
    <cofactor evidence="11">
        <name>Zn(2+)</name>
        <dbReference type="ChEBI" id="CHEBI:29105"/>
    </cofactor>
    <text evidence="11">Binds 1 zinc ion per subunit.</text>
</comment>
<dbReference type="CDD" id="cd03312">
    <property type="entry name" value="CIMS_N_terminal_like"/>
    <property type="match status" value="1"/>
</dbReference>
<dbReference type="GO" id="GO:0003871">
    <property type="term" value="F:5-methyltetrahydropteroyltriglutamate-homocysteine S-methyltransferase activity"/>
    <property type="evidence" value="ECO:0007669"/>
    <property type="project" value="UniProtKB-UniRule"/>
</dbReference>
<feature type="binding site" evidence="11 12">
    <location>
        <position position="564"/>
    </location>
    <ligand>
        <name>5-methyltetrahydropteroyltri-L-glutamate</name>
        <dbReference type="ChEBI" id="CHEBI:58207"/>
    </ligand>
</feature>
<evidence type="ECO:0000313" key="19">
    <source>
        <dbReference type="EMBL" id="SDI49637.1"/>
    </source>
</evidence>
<evidence type="ECO:0000256" key="8">
    <source>
        <dbReference type="ARBA" id="ARBA00022737"/>
    </source>
</evidence>
<dbReference type="Pfam" id="PF08267">
    <property type="entry name" value="Meth_synt_1"/>
    <property type="match status" value="1"/>
</dbReference>
<proteinExistence type="inferred from homology"/>
<organism evidence="19 20">
    <name type="scientific">Alteribacillus bidgolensis</name>
    <dbReference type="NCBI Taxonomy" id="930129"/>
    <lineage>
        <taxon>Bacteria</taxon>
        <taxon>Bacillati</taxon>
        <taxon>Bacillota</taxon>
        <taxon>Bacilli</taxon>
        <taxon>Bacillales</taxon>
        <taxon>Bacillaceae</taxon>
        <taxon>Alteribacillus</taxon>
    </lineage>
</organism>
<dbReference type="GO" id="GO:0009086">
    <property type="term" value="P:methionine biosynthetic process"/>
    <property type="evidence" value="ECO:0007669"/>
    <property type="project" value="UniProtKB-UniRule"/>
</dbReference>
<dbReference type="Proteomes" id="UP000199017">
    <property type="component" value="Unassembled WGS sequence"/>
</dbReference>
<dbReference type="GO" id="GO:0008270">
    <property type="term" value="F:zinc ion binding"/>
    <property type="evidence" value="ECO:0007669"/>
    <property type="project" value="InterPro"/>
</dbReference>
<comment type="cofactor">
    <cofactor evidence="13">
        <name>Zn(2+)</name>
        <dbReference type="ChEBI" id="CHEBI:29105"/>
    </cofactor>
    <text evidence="13">Binds 2 Zn(2+) ions per subunit.</text>
</comment>
<evidence type="ECO:0000256" key="7">
    <source>
        <dbReference type="ARBA" id="ARBA00022723"/>
    </source>
</evidence>
<evidence type="ECO:0000256" key="10">
    <source>
        <dbReference type="ARBA" id="ARBA00023167"/>
    </source>
</evidence>
<name>A0A1G8L226_9BACI</name>
<keyword evidence="4 11" id="KW-0489">Methyltransferase</keyword>
<accession>A0A1G8L226</accession>
<dbReference type="NCBIfam" id="TIGR01371">
    <property type="entry name" value="met_syn_B12ind"/>
    <property type="match status" value="1"/>
</dbReference>
<feature type="binding site" evidence="11 12">
    <location>
        <begin position="434"/>
        <end position="436"/>
    </location>
    <ligand>
        <name>L-homocysteine</name>
        <dbReference type="ChEBI" id="CHEBI:58199"/>
    </ligand>
</feature>
<comment type="similarity">
    <text evidence="3 11">Belongs to the vitamin-B12 independent methionine synthase family.</text>
</comment>
<dbReference type="InterPro" id="IPR038071">
    <property type="entry name" value="UROD/MetE-like_sf"/>
</dbReference>
<feature type="binding site" evidence="11">
    <location>
        <position position="668"/>
    </location>
    <ligand>
        <name>Zn(2+)</name>
        <dbReference type="ChEBI" id="CHEBI:29105"/>
        <note>catalytic</note>
    </ligand>
</feature>
<keyword evidence="9 11" id="KW-0862">Zinc</keyword>
<keyword evidence="7 11" id="KW-0479">Metal-binding</keyword>
<keyword evidence="10 11" id="KW-0486">Methionine biosynthesis</keyword>
<dbReference type="CDD" id="cd03311">
    <property type="entry name" value="CIMS_C_terminal_like"/>
    <property type="match status" value="1"/>
</dbReference>
<feature type="domain" description="Cobalamin-independent methionine synthase MetE N-terminal" evidence="18">
    <location>
        <begin position="8"/>
        <end position="315"/>
    </location>
</feature>
<dbReference type="PANTHER" id="PTHR30519">
    <property type="entry name" value="5-METHYLTETRAHYDROPTEROYLTRIGLUTAMATE--HOMOCYSTEINE METHYLTRANSFERASE"/>
    <property type="match status" value="1"/>
</dbReference>
<feature type="binding site" evidence="12">
    <location>
        <position position="23"/>
    </location>
    <ligand>
        <name>5-methyltetrahydropteroyltri-L-glutamate</name>
        <dbReference type="ChEBI" id="CHEBI:58207"/>
    </ligand>
</feature>
<evidence type="ECO:0000256" key="3">
    <source>
        <dbReference type="ARBA" id="ARBA00009553"/>
    </source>
</evidence>
<keyword evidence="6 11" id="KW-0808">Transferase</keyword>
<protein>
    <recommendedName>
        <fullName evidence="11">5-methyltetrahydropteroyltriglutamate--homocysteine methyltransferase</fullName>
        <ecNumber evidence="11">2.1.1.14</ecNumber>
    </recommendedName>
    <alternativeName>
        <fullName evidence="11">Cobalamin-independent methionine synthase</fullName>
    </alternativeName>
    <alternativeName>
        <fullName evidence="11">Methionine synthase, vitamin-B12 independent isozyme</fullName>
    </alternativeName>
</protein>
<evidence type="ECO:0000256" key="16">
    <source>
        <dbReference type="SAM" id="MobiDB-lite"/>
    </source>
</evidence>
<dbReference type="InterPro" id="IPR013215">
    <property type="entry name" value="Cbl-indep_Met_Synth_N"/>
</dbReference>
<evidence type="ECO:0000256" key="15">
    <source>
        <dbReference type="SAM" id="Coils"/>
    </source>
</evidence>
<feature type="binding site" evidence="11">
    <location>
        <position position="646"/>
    </location>
    <ligand>
        <name>Zn(2+)</name>
        <dbReference type="ChEBI" id="CHEBI:29105"/>
        <note>catalytic</note>
    </ligand>
</feature>
<evidence type="ECO:0000256" key="1">
    <source>
        <dbReference type="ARBA" id="ARBA00002777"/>
    </source>
</evidence>
<feature type="binding site" evidence="11 12">
    <location>
        <begin position="518"/>
        <end position="519"/>
    </location>
    <ligand>
        <name>5-methyltetrahydropteroyltri-L-glutamate</name>
        <dbReference type="ChEBI" id="CHEBI:58207"/>
    </ligand>
</feature>
<evidence type="ECO:0000256" key="12">
    <source>
        <dbReference type="PIRSR" id="PIRSR000382-1"/>
    </source>
</evidence>
<sequence>MMGITWTSSNLGYPRLGENREWKKLLERLWKNELDEETFLKEMKHLRLNHLKKQKAKGIQSIPVGDFTFYDHMLDTAVMFGIIPRRFHSTDKKISLSTYFAMARGTAEAPACEMTKWFNTNYHYIVPELNETIPTLTENKPLKAYLEVKEELGIEGKPVLIGPITFLKLSKGYKKESFGSLLQKFVPLYVKILQELEEAGAAWIQIDEPSLNASFPIEDYFFVQKVYETFQREVPNISIMLQTYFEAADHYTKLVSLPVDGIGLDFVHGWEKNIQALKTEGFPANKSLGVGLIDGRNVWRADLQKKHSELELITSYLPEGNHFLQPSSSLLHVPVSTNSERKLSPVLKDSLSFADEKLEEINSLTNMLNKKPDEKWLEKNQKVFQRFAETFRQQSEKITGEKNKLPSKRSLPFSERKTHQDNKWKLPLLPTTTIGSFPQTKEVRLERRAFRKGEKSINEYQTFIQNKIKEWIDIQEEIGLDVLVHGEFERNDMVEFFGEKLNGFAFTENGWVQSYGSRCVKPPIIYDDVAFEHPMTVEETRFAQSLTEKPVKGMLTGPVTILNWSFERDDIPREEVAYQIALALSYEIKALESAGIEMIQVDEPALREGLPLKREEWDRYLNWAVHAFRLATSNVKPSTQIHTHMCYSEFHDMIEAIRALDADVISIETSRSHGELIEAFETAIYEKEIGLGIYDIHSPRIPSVGEMKEMIERALRVLPASLFWINPDCGLKTRNKEETVKSLKNMVQAAEEIRESHKLQIK</sequence>
<evidence type="ECO:0000256" key="4">
    <source>
        <dbReference type="ARBA" id="ARBA00022603"/>
    </source>
</evidence>
<feature type="binding site" evidence="13">
    <location>
        <position position="646"/>
    </location>
    <ligand>
        <name>Zn(2+)</name>
        <dbReference type="ChEBI" id="CHEBI:29105"/>
        <label>1</label>
        <note>catalytic</note>
    </ligand>
</feature>
<dbReference type="Pfam" id="PF01717">
    <property type="entry name" value="Meth_synt_2"/>
    <property type="match status" value="1"/>
</dbReference>
<dbReference type="SUPFAM" id="SSF51726">
    <property type="entry name" value="UROD/MetE-like"/>
    <property type="match status" value="2"/>
</dbReference>
<feature type="binding site" evidence="11 12">
    <location>
        <begin position="434"/>
        <end position="436"/>
    </location>
    <ligand>
        <name>L-methionine</name>
        <dbReference type="ChEBI" id="CHEBI:57844"/>
    </ligand>
</feature>
<gene>
    <name evidence="11" type="primary">metE</name>
    <name evidence="19" type="ORF">SAMN05216352_108114</name>
</gene>
<evidence type="ECO:0000256" key="6">
    <source>
        <dbReference type="ARBA" id="ARBA00022679"/>
    </source>
</evidence>
<dbReference type="EC" id="2.1.1.14" evidence="11"/>
<feature type="compositionally biased region" description="Basic and acidic residues" evidence="16">
    <location>
        <begin position="395"/>
        <end position="404"/>
    </location>
</feature>
<dbReference type="EMBL" id="FNDU01000008">
    <property type="protein sequence ID" value="SDI49637.1"/>
    <property type="molecule type" value="Genomic_DNA"/>
</dbReference>
<feature type="binding site" evidence="11">
    <location>
        <position position="729"/>
    </location>
    <ligand>
        <name>Zn(2+)</name>
        <dbReference type="ChEBI" id="CHEBI:29105"/>
        <note>catalytic</note>
    </ligand>
</feature>
<dbReference type="GO" id="GO:0032259">
    <property type="term" value="P:methylation"/>
    <property type="evidence" value="ECO:0007669"/>
    <property type="project" value="UniProtKB-KW"/>
</dbReference>
<dbReference type="InterPro" id="IPR002629">
    <property type="entry name" value="Met_Synth_C/arc"/>
</dbReference>
<evidence type="ECO:0000313" key="20">
    <source>
        <dbReference type="Proteomes" id="UP000199017"/>
    </source>
</evidence>
<evidence type="ECO:0000256" key="14">
    <source>
        <dbReference type="PIRSR" id="PIRSR000382-3"/>
    </source>
</evidence>
<feature type="active site" description="Proton donor" evidence="11 14">
    <location>
        <position position="697"/>
    </location>
</feature>
<feature type="region of interest" description="Disordered" evidence="16">
    <location>
        <begin position="395"/>
        <end position="418"/>
    </location>
</feature>
<dbReference type="STRING" id="930129.SAMN05216352_108114"/>
<evidence type="ECO:0000256" key="13">
    <source>
        <dbReference type="PIRSR" id="PIRSR000382-2"/>
    </source>
</evidence>
<evidence type="ECO:0000256" key="2">
    <source>
        <dbReference type="ARBA" id="ARBA00004681"/>
    </source>
</evidence>
<dbReference type="NCBIfam" id="NF003556">
    <property type="entry name" value="PRK05222.1"/>
    <property type="match status" value="1"/>
</dbReference>
<feature type="binding site" evidence="11">
    <location>
        <position position="116"/>
    </location>
    <ligand>
        <name>5-methyltetrahydropteroyltri-L-glutamate</name>
        <dbReference type="ChEBI" id="CHEBI:58207"/>
    </ligand>
</feature>